<evidence type="ECO:0000313" key="4">
    <source>
        <dbReference type="EMBL" id="AIJ25357.1"/>
    </source>
</evidence>
<gene>
    <name evidence="4" type="ORF">AMETH_5265</name>
</gene>
<dbReference type="PANTHER" id="PTHR43673:SF10">
    <property type="entry name" value="NADH DEHYDROGENASE_NAD(P)H NITROREDUCTASE XCC3605-RELATED"/>
    <property type="match status" value="1"/>
</dbReference>
<dbReference type="GO" id="GO:0016491">
    <property type="term" value="F:oxidoreductase activity"/>
    <property type="evidence" value="ECO:0007669"/>
    <property type="project" value="UniProtKB-KW"/>
</dbReference>
<evidence type="ECO:0000256" key="1">
    <source>
        <dbReference type="ARBA" id="ARBA00007118"/>
    </source>
</evidence>
<evidence type="ECO:0000256" key="2">
    <source>
        <dbReference type="ARBA" id="ARBA00023002"/>
    </source>
</evidence>
<dbReference type="Gene3D" id="3.40.109.10">
    <property type="entry name" value="NADH Oxidase"/>
    <property type="match status" value="1"/>
</dbReference>
<organism evidence="4 5">
    <name type="scientific">Amycolatopsis methanolica 239</name>
    <dbReference type="NCBI Taxonomy" id="1068978"/>
    <lineage>
        <taxon>Bacteria</taxon>
        <taxon>Bacillati</taxon>
        <taxon>Actinomycetota</taxon>
        <taxon>Actinomycetes</taxon>
        <taxon>Pseudonocardiales</taxon>
        <taxon>Pseudonocardiaceae</taxon>
        <taxon>Amycolatopsis</taxon>
        <taxon>Amycolatopsis methanolica group</taxon>
    </lineage>
</organism>
<evidence type="ECO:0000313" key="5">
    <source>
        <dbReference type="Proteomes" id="UP000062973"/>
    </source>
</evidence>
<dbReference type="CDD" id="cd02062">
    <property type="entry name" value="Nitro_FMN_reductase"/>
    <property type="match status" value="1"/>
</dbReference>
<dbReference type="InterPro" id="IPR000415">
    <property type="entry name" value="Nitroreductase-like"/>
</dbReference>
<reference evidence="4 5" key="1">
    <citation type="submission" date="2014-07" db="EMBL/GenBank/DDBJ databases">
        <title>Whole Genome Sequence of the Amycolatopsis methanolica 239.</title>
        <authorList>
            <person name="Tang B."/>
        </authorList>
    </citation>
    <scope>NUCLEOTIDE SEQUENCE [LARGE SCALE GENOMIC DNA]</scope>
    <source>
        <strain evidence="4 5">239</strain>
    </source>
</reference>
<accession>A0A076N5U5</accession>
<dbReference type="Proteomes" id="UP000062973">
    <property type="component" value="Chromosome"/>
</dbReference>
<dbReference type="AlphaFoldDB" id="A0A076N5U5"/>
<dbReference type="RefSeq" id="WP_017984203.1">
    <property type="nucleotide sequence ID" value="NZ_AQUL01000001.1"/>
</dbReference>
<dbReference type="eggNOG" id="COG0778">
    <property type="taxonomic scope" value="Bacteria"/>
</dbReference>
<name>A0A076N5U5_AMYME</name>
<keyword evidence="5" id="KW-1185">Reference proteome</keyword>
<dbReference type="InterPro" id="IPR029479">
    <property type="entry name" value="Nitroreductase"/>
</dbReference>
<proteinExistence type="inferred from homology"/>
<dbReference type="KEGG" id="amq:AMETH_5265"/>
<protein>
    <submittedName>
        <fullName evidence="4">Oxidoreductase</fullName>
    </submittedName>
</protein>
<dbReference type="HOGENOM" id="CLU_070764_7_2_11"/>
<feature type="domain" description="Nitroreductase" evidence="3">
    <location>
        <begin position="9"/>
        <end position="178"/>
    </location>
</feature>
<keyword evidence="2" id="KW-0560">Oxidoreductase</keyword>
<dbReference type="STRING" id="1068978.AMETH_5265"/>
<dbReference type="PANTHER" id="PTHR43673">
    <property type="entry name" value="NAD(P)H NITROREDUCTASE YDGI-RELATED"/>
    <property type="match status" value="1"/>
</dbReference>
<comment type="similarity">
    <text evidence="1">Belongs to the nitroreductase family.</text>
</comment>
<dbReference type="PATRIC" id="fig|1068978.7.peg.5652"/>
<evidence type="ECO:0000259" key="3">
    <source>
        <dbReference type="Pfam" id="PF00881"/>
    </source>
</evidence>
<dbReference type="OrthoDB" id="3774920at2"/>
<dbReference type="SUPFAM" id="SSF55469">
    <property type="entry name" value="FMN-dependent nitroreductase-like"/>
    <property type="match status" value="1"/>
</dbReference>
<sequence length="211" mass="23544">MTPEELLTTTRSVRKRLDLSRPVPRELIERAITLALQAPTGSNRQDWHWVVVTDAGKRAKLAELYAKSYKAYRDLGPAPEERYPGDTDRAATQHRVMNSADYLAEHMAEVPVLLVPAIHVPGGKLPEGNQAGLWGSILPAVWSYMLAARTLGLGTAWTSLHLVYEKEAAELLGIPDHVRQAALIPTAFYTGETFKPAKRQPLSEVLHYDQW</sequence>
<dbReference type="Pfam" id="PF00881">
    <property type="entry name" value="Nitroreductase"/>
    <property type="match status" value="1"/>
</dbReference>
<dbReference type="EMBL" id="CP009110">
    <property type="protein sequence ID" value="AIJ25357.1"/>
    <property type="molecule type" value="Genomic_DNA"/>
</dbReference>